<protein>
    <submittedName>
        <fullName evidence="1">Uncharacterized protein</fullName>
    </submittedName>
</protein>
<dbReference type="AlphaFoldDB" id="M2ZWS1"/>
<organism evidence="1 2">
    <name type="scientific">Pseudocercospora fijiensis (strain CIRAD86)</name>
    <name type="common">Black leaf streak disease fungus</name>
    <name type="synonym">Mycosphaerella fijiensis</name>
    <dbReference type="NCBI Taxonomy" id="383855"/>
    <lineage>
        <taxon>Eukaryota</taxon>
        <taxon>Fungi</taxon>
        <taxon>Dikarya</taxon>
        <taxon>Ascomycota</taxon>
        <taxon>Pezizomycotina</taxon>
        <taxon>Dothideomycetes</taxon>
        <taxon>Dothideomycetidae</taxon>
        <taxon>Mycosphaerellales</taxon>
        <taxon>Mycosphaerellaceae</taxon>
        <taxon>Pseudocercospora</taxon>
    </lineage>
</organism>
<dbReference type="EMBL" id="KB446558">
    <property type="protein sequence ID" value="EME83444.1"/>
    <property type="molecule type" value="Genomic_DNA"/>
</dbReference>
<keyword evidence="2" id="KW-1185">Reference proteome</keyword>
<sequence>MVSNLTQHTRGWDLGDDELCPYDAAQSRPAFLAAMTFRDRLWRLKPSTILTAFPVSHVKRHFTAWIPLFSHQEKL</sequence>
<dbReference type="KEGG" id="pfj:MYCFIDRAFT_174879"/>
<accession>M2ZWS1</accession>
<evidence type="ECO:0000313" key="1">
    <source>
        <dbReference type="EMBL" id="EME83444.1"/>
    </source>
</evidence>
<dbReference type="Proteomes" id="UP000016932">
    <property type="component" value="Unassembled WGS sequence"/>
</dbReference>
<dbReference type="GeneID" id="19333266"/>
<dbReference type="VEuPathDB" id="FungiDB:MYCFIDRAFT_174879"/>
<evidence type="ECO:0000313" key="2">
    <source>
        <dbReference type="Proteomes" id="UP000016932"/>
    </source>
</evidence>
<proteinExistence type="predicted"/>
<gene>
    <name evidence="1" type="ORF">MYCFIDRAFT_174879</name>
</gene>
<reference evidence="1 2" key="1">
    <citation type="journal article" date="2012" name="PLoS Pathog.">
        <title>Diverse lifestyles and strategies of plant pathogenesis encoded in the genomes of eighteen Dothideomycetes fungi.</title>
        <authorList>
            <person name="Ohm R.A."/>
            <person name="Feau N."/>
            <person name="Henrissat B."/>
            <person name="Schoch C.L."/>
            <person name="Horwitz B.A."/>
            <person name="Barry K.W."/>
            <person name="Condon B.J."/>
            <person name="Copeland A.C."/>
            <person name="Dhillon B."/>
            <person name="Glaser F."/>
            <person name="Hesse C.N."/>
            <person name="Kosti I."/>
            <person name="LaButti K."/>
            <person name="Lindquist E.A."/>
            <person name="Lucas S."/>
            <person name="Salamov A.A."/>
            <person name="Bradshaw R.E."/>
            <person name="Ciuffetti L."/>
            <person name="Hamelin R.C."/>
            <person name="Kema G.H.J."/>
            <person name="Lawrence C."/>
            <person name="Scott J.A."/>
            <person name="Spatafora J.W."/>
            <person name="Turgeon B.G."/>
            <person name="de Wit P.J.G.M."/>
            <person name="Zhong S."/>
            <person name="Goodwin S.B."/>
            <person name="Grigoriev I.V."/>
        </authorList>
    </citation>
    <scope>NUCLEOTIDE SEQUENCE [LARGE SCALE GENOMIC DNA]</scope>
    <source>
        <strain evidence="1 2">CIRAD86</strain>
    </source>
</reference>
<dbReference type="RefSeq" id="XP_007926660.1">
    <property type="nucleotide sequence ID" value="XM_007928469.1"/>
</dbReference>
<name>M2ZWS1_PSEFD</name>
<dbReference type="HOGENOM" id="CLU_2672135_0_0_1"/>